<dbReference type="Pfam" id="PF00300">
    <property type="entry name" value="His_Phos_1"/>
    <property type="match status" value="1"/>
</dbReference>
<evidence type="ECO:0000313" key="2">
    <source>
        <dbReference type="Proteomes" id="UP000569951"/>
    </source>
</evidence>
<proteinExistence type="predicted"/>
<accession>A0A841HXZ0</accession>
<comment type="caution">
    <text evidence="1">The sequence shown here is derived from an EMBL/GenBank/DDBJ whole genome shotgun (WGS) entry which is preliminary data.</text>
</comment>
<dbReference type="SMART" id="SM00855">
    <property type="entry name" value="PGAM"/>
    <property type="match status" value="1"/>
</dbReference>
<keyword evidence="2" id="KW-1185">Reference proteome</keyword>
<dbReference type="Gene3D" id="3.40.50.1240">
    <property type="entry name" value="Phosphoglycerate mutase-like"/>
    <property type="match status" value="1"/>
</dbReference>
<dbReference type="GO" id="GO:0016791">
    <property type="term" value="F:phosphatase activity"/>
    <property type="evidence" value="ECO:0007669"/>
    <property type="project" value="TreeGrafter"/>
</dbReference>
<name>A0A841HXZ0_9DEIO</name>
<dbReference type="InterPro" id="IPR029033">
    <property type="entry name" value="His_PPase_superfam"/>
</dbReference>
<dbReference type="PANTHER" id="PTHR48100">
    <property type="entry name" value="BROAD-SPECIFICITY PHOSPHATASE YOR283W-RELATED"/>
    <property type="match status" value="1"/>
</dbReference>
<evidence type="ECO:0000313" key="1">
    <source>
        <dbReference type="EMBL" id="MBB6097743.1"/>
    </source>
</evidence>
<reference evidence="1 2" key="1">
    <citation type="submission" date="2020-08" db="EMBL/GenBank/DDBJ databases">
        <title>Genomic Encyclopedia of Type Strains, Phase IV (KMG-IV): sequencing the most valuable type-strain genomes for metagenomic binning, comparative biology and taxonomic classification.</title>
        <authorList>
            <person name="Goeker M."/>
        </authorList>
    </citation>
    <scope>NUCLEOTIDE SEQUENCE [LARGE SCALE GENOMIC DNA]</scope>
    <source>
        <strain evidence="1 2">DSM 21458</strain>
    </source>
</reference>
<dbReference type="RefSeq" id="WP_183985466.1">
    <property type="nucleotide sequence ID" value="NZ_JACHHG010000003.1"/>
</dbReference>
<dbReference type="InterPro" id="IPR013078">
    <property type="entry name" value="His_Pase_superF_clade-1"/>
</dbReference>
<dbReference type="InterPro" id="IPR050275">
    <property type="entry name" value="PGM_Phosphatase"/>
</dbReference>
<dbReference type="AlphaFoldDB" id="A0A841HXZ0"/>
<dbReference type="PANTHER" id="PTHR48100:SF1">
    <property type="entry name" value="HISTIDINE PHOSPHATASE FAMILY PROTEIN-RELATED"/>
    <property type="match status" value="1"/>
</dbReference>
<organism evidence="1 2">
    <name type="scientific">Deinobacterium chartae</name>
    <dbReference type="NCBI Taxonomy" id="521158"/>
    <lineage>
        <taxon>Bacteria</taxon>
        <taxon>Thermotogati</taxon>
        <taxon>Deinococcota</taxon>
        <taxon>Deinococci</taxon>
        <taxon>Deinococcales</taxon>
        <taxon>Deinococcaceae</taxon>
        <taxon>Deinobacterium</taxon>
    </lineage>
</organism>
<gene>
    <name evidence="1" type="ORF">HNR42_001160</name>
</gene>
<dbReference type="Proteomes" id="UP000569951">
    <property type="component" value="Unassembled WGS sequence"/>
</dbReference>
<protein>
    <submittedName>
        <fullName evidence="1">Broad specificity phosphatase PhoE</fullName>
    </submittedName>
</protein>
<dbReference type="GO" id="GO:0005737">
    <property type="term" value="C:cytoplasm"/>
    <property type="evidence" value="ECO:0007669"/>
    <property type="project" value="TreeGrafter"/>
</dbReference>
<dbReference type="CDD" id="cd07067">
    <property type="entry name" value="HP_PGM_like"/>
    <property type="match status" value="1"/>
</dbReference>
<sequence>MTHGTLRETELWLVRHGHTADNARGRYPDGDPGLSPEGYRQARALRALRSFDFERVLSSPAARSLETARHAGFTPAPADTLREADFGVMAGLSWSELEGRHGDLPRRWIEGLLDPRGDQGPPGGESGRSFHARVAHLLALEGRTLAFTHAGPIRALLRLTLDLSAVDLAPGSLTVLRRMGDTWGLSKLNLVPGEL</sequence>
<dbReference type="EMBL" id="JACHHG010000003">
    <property type="protein sequence ID" value="MBB6097743.1"/>
    <property type="molecule type" value="Genomic_DNA"/>
</dbReference>
<dbReference type="SUPFAM" id="SSF53254">
    <property type="entry name" value="Phosphoglycerate mutase-like"/>
    <property type="match status" value="1"/>
</dbReference>